<comment type="caution">
    <text evidence="1">The sequence shown here is derived from an EMBL/GenBank/DDBJ whole genome shotgun (WGS) entry which is preliminary data.</text>
</comment>
<sequence length="319" mass="34038">MKKLLMILCSAFLIAGCTTSNPSGSVATPTTSPEVKSEPVVLNVLAPRGATALAMIPVIKNETAKVTFVDGTDVIQAAFVNPNPEYSIIVAPTNLGAKLALGDKTKYKMLGVITWGNLYLVGNDDNALQQEGNLAAFGEGAVPGLVFEATNKDIVPTVTYYNGVADAQAALISGNANVALLAEPAATATIGKMKEQGKEVKIIGDLQKEFATISGSEGYPQAAIYVLEDKYNENKEFYDSFITTIADYTANINDSTMDSLKSDIEAITPEELGVPNAEIVAKTWSRMNIRYVPAKDVIDQLNTFLALFDIQSVDSVIIK</sequence>
<dbReference type="PROSITE" id="PS51257">
    <property type="entry name" value="PROKAR_LIPOPROTEIN"/>
    <property type="match status" value="1"/>
</dbReference>
<name>A0A645D5D2_9ZZZZ</name>
<evidence type="ECO:0000313" key="1">
    <source>
        <dbReference type="EMBL" id="MPM84524.1"/>
    </source>
</evidence>
<dbReference type="EMBL" id="VSSQ01033046">
    <property type="protein sequence ID" value="MPM84524.1"/>
    <property type="molecule type" value="Genomic_DNA"/>
</dbReference>
<dbReference type="AlphaFoldDB" id="A0A645D5D2"/>
<proteinExistence type="predicted"/>
<evidence type="ECO:0008006" key="2">
    <source>
        <dbReference type="Google" id="ProtNLM"/>
    </source>
</evidence>
<protein>
    <recommendedName>
        <fullName evidence="2">SsuA/THI5-like domain-containing protein</fullName>
    </recommendedName>
</protein>
<organism evidence="1">
    <name type="scientific">bioreactor metagenome</name>
    <dbReference type="NCBI Taxonomy" id="1076179"/>
    <lineage>
        <taxon>unclassified sequences</taxon>
        <taxon>metagenomes</taxon>
        <taxon>ecological metagenomes</taxon>
    </lineage>
</organism>
<gene>
    <name evidence="1" type="ORF">SDC9_131597</name>
</gene>
<reference evidence="1" key="1">
    <citation type="submission" date="2019-08" db="EMBL/GenBank/DDBJ databases">
        <authorList>
            <person name="Kucharzyk K."/>
            <person name="Murdoch R.W."/>
            <person name="Higgins S."/>
            <person name="Loffler F."/>
        </authorList>
    </citation>
    <scope>NUCLEOTIDE SEQUENCE</scope>
</reference>
<dbReference type="Gene3D" id="3.40.190.10">
    <property type="entry name" value="Periplasmic binding protein-like II"/>
    <property type="match status" value="2"/>
</dbReference>
<accession>A0A645D5D2</accession>